<feature type="compositionally biased region" description="Basic and acidic residues" evidence="1">
    <location>
        <begin position="34"/>
        <end position="57"/>
    </location>
</feature>
<comment type="caution">
    <text evidence="2">The sequence shown here is derived from an EMBL/GenBank/DDBJ whole genome shotgun (WGS) entry which is preliminary data.</text>
</comment>
<dbReference type="EMBL" id="JBBNAG010000005">
    <property type="protein sequence ID" value="KAK9133105.1"/>
    <property type="molecule type" value="Genomic_DNA"/>
</dbReference>
<keyword evidence="3" id="KW-1185">Reference proteome</keyword>
<name>A0AAP0P9R1_9MAGN</name>
<organism evidence="2 3">
    <name type="scientific">Stephania cephalantha</name>
    <dbReference type="NCBI Taxonomy" id="152367"/>
    <lineage>
        <taxon>Eukaryota</taxon>
        <taxon>Viridiplantae</taxon>
        <taxon>Streptophyta</taxon>
        <taxon>Embryophyta</taxon>
        <taxon>Tracheophyta</taxon>
        <taxon>Spermatophyta</taxon>
        <taxon>Magnoliopsida</taxon>
        <taxon>Ranunculales</taxon>
        <taxon>Menispermaceae</taxon>
        <taxon>Menispermoideae</taxon>
        <taxon>Cissampelideae</taxon>
        <taxon>Stephania</taxon>
    </lineage>
</organism>
<feature type="region of interest" description="Disordered" evidence="1">
    <location>
        <begin position="1"/>
        <end position="130"/>
    </location>
</feature>
<gene>
    <name evidence="2" type="ORF">Scep_012633</name>
</gene>
<proteinExistence type="predicted"/>
<feature type="compositionally biased region" description="Acidic residues" evidence="1">
    <location>
        <begin position="73"/>
        <end position="91"/>
    </location>
</feature>
<feature type="compositionally biased region" description="Polar residues" evidence="1">
    <location>
        <begin position="169"/>
        <end position="183"/>
    </location>
</feature>
<dbReference type="AlphaFoldDB" id="A0AAP0P9R1"/>
<feature type="compositionally biased region" description="Basic and acidic residues" evidence="1">
    <location>
        <begin position="1"/>
        <end position="19"/>
    </location>
</feature>
<feature type="region of interest" description="Disordered" evidence="1">
    <location>
        <begin position="169"/>
        <end position="212"/>
    </location>
</feature>
<feature type="compositionally biased region" description="Acidic residues" evidence="1">
    <location>
        <begin position="20"/>
        <end position="33"/>
    </location>
</feature>
<sequence>MRRENNPHQKRSIGDKEGVGDGEEETSGEGESEGSDKGEEEGHGERESEGSKEGSREEDSEESSGGEEKGNGEGEEEGEGESSEGADEDEEERTHDKARGKRASSSSRVVEEATDDPSRPISGGPTDRSILATVDIVQKWKTLSASESTMTSAEKMADDVLRHMTGKGSSISNAFEEGTQSGSHAVGYAFGPSKRKHSSTDHPPKKHTKGMK</sequence>
<evidence type="ECO:0000256" key="1">
    <source>
        <dbReference type="SAM" id="MobiDB-lite"/>
    </source>
</evidence>
<evidence type="ECO:0000313" key="3">
    <source>
        <dbReference type="Proteomes" id="UP001419268"/>
    </source>
</evidence>
<dbReference type="Proteomes" id="UP001419268">
    <property type="component" value="Unassembled WGS sequence"/>
</dbReference>
<protein>
    <submittedName>
        <fullName evidence="2">Uncharacterized protein</fullName>
    </submittedName>
</protein>
<evidence type="ECO:0000313" key="2">
    <source>
        <dbReference type="EMBL" id="KAK9133105.1"/>
    </source>
</evidence>
<accession>A0AAP0P9R1</accession>
<reference evidence="2 3" key="1">
    <citation type="submission" date="2024-01" db="EMBL/GenBank/DDBJ databases">
        <title>Genome assemblies of Stephania.</title>
        <authorList>
            <person name="Yang L."/>
        </authorList>
    </citation>
    <scope>NUCLEOTIDE SEQUENCE [LARGE SCALE GENOMIC DNA]</scope>
    <source>
        <strain evidence="2">JXDWG</strain>
        <tissue evidence="2">Leaf</tissue>
    </source>
</reference>